<evidence type="ECO:0000313" key="2">
    <source>
        <dbReference type="EMBL" id="KAK1667007.1"/>
    </source>
</evidence>
<organism evidence="2 3">
    <name type="scientific">Lolium multiflorum</name>
    <name type="common">Italian ryegrass</name>
    <name type="synonym">Lolium perenne subsp. multiflorum</name>
    <dbReference type="NCBI Taxonomy" id="4521"/>
    <lineage>
        <taxon>Eukaryota</taxon>
        <taxon>Viridiplantae</taxon>
        <taxon>Streptophyta</taxon>
        <taxon>Embryophyta</taxon>
        <taxon>Tracheophyta</taxon>
        <taxon>Spermatophyta</taxon>
        <taxon>Magnoliopsida</taxon>
        <taxon>Liliopsida</taxon>
        <taxon>Poales</taxon>
        <taxon>Poaceae</taxon>
        <taxon>BOP clade</taxon>
        <taxon>Pooideae</taxon>
        <taxon>Poodae</taxon>
        <taxon>Poeae</taxon>
        <taxon>Poeae Chloroplast Group 2 (Poeae type)</taxon>
        <taxon>Loliodinae</taxon>
        <taxon>Loliinae</taxon>
        <taxon>Lolium</taxon>
    </lineage>
</organism>
<evidence type="ECO:0000256" key="1">
    <source>
        <dbReference type="SAM" id="MobiDB-lite"/>
    </source>
</evidence>
<name>A0AAD8SZX2_LOLMU</name>
<dbReference type="EMBL" id="JAUUTY010000003">
    <property type="protein sequence ID" value="KAK1667007.1"/>
    <property type="molecule type" value="Genomic_DNA"/>
</dbReference>
<sequence length="155" mass="15826">MRRSMANALLRFANKASSLSSSSSTVVVVRADGVGEALEICGSIINGFGASQRGAPRVPDAGAATTVSSSNACCSSCTRTPGLAGSPAVASHQLPEGGAAHRRAGGDRGGARAAPVVPLALHMYNRIVLLSEIQFTSSQVLLQLPDLFVCLCFVV</sequence>
<keyword evidence="3" id="KW-1185">Reference proteome</keyword>
<dbReference type="AlphaFoldDB" id="A0AAD8SZX2"/>
<reference evidence="2" key="1">
    <citation type="submission" date="2023-07" db="EMBL/GenBank/DDBJ databases">
        <title>A chromosome-level genome assembly of Lolium multiflorum.</title>
        <authorList>
            <person name="Chen Y."/>
            <person name="Copetti D."/>
            <person name="Kolliker R."/>
            <person name="Studer B."/>
        </authorList>
    </citation>
    <scope>NUCLEOTIDE SEQUENCE</scope>
    <source>
        <strain evidence="2">02402/16</strain>
        <tissue evidence="2">Leaf</tissue>
    </source>
</reference>
<gene>
    <name evidence="2" type="ORF">QYE76_055166</name>
</gene>
<accession>A0AAD8SZX2</accession>
<feature type="region of interest" description="Disordered" evidence="1">
    <location>
        <begin position="88"/>
        <end position="109"/>
    </location>
</feature>
<evidence type="ECO:0000313" key="3">
    <source>
        <dbReference type="Proteomes" id="UP001231189"/>
    </source>
</evidence>
<dbReference type="Proteomes" id="UP001231189">
    <property type="component" value="Unassembled WGS sequence"/>
</dbReference>
<comment type="caution">
    <text evidence="2">The sequence shown here is derived from an EMBL/GenBank/DDBJ whole genome shotgun (WGS) entry which is preliminary data.</text>
</comment>
<proteinExistence type="predicted"/>
<protein>
    <submittedName>
        <fullName evidence="2">Uncharacterized protein</fullName>
    </submittedName>
</protein>